<proteinExistence type="predicted"/>
<keyword evidence="2" id="KW-1185">Reference proteome</keyword>
<dbReference type="Pfam" id="PF17164">
    <property type="entry name" value="DUF5122"/>
    <property type="match status" value="1"/>
</dbReference>
<name>A0A4R3LCH4_9GAMM</name>
<dbReference type="OrthoDB" id="9805017at2"/>
<dbReference type="Gene3D" id="2.80.10.50">
    <property type="match status" value="1"/>
</dbReference>
<evidence type="ECO:0000313" key="2">
    <source>
        <dbReference type="Proteomes" id="UP000294599"/>
    </source>
</evidence>
<evidence type="ECO:0000313" key="1">
    <source>
        <dbReference type="EMBL" id="TCS97579.1"/>
    </source>
</evidence>
<dbReference type="Proteomes" id="UP000294599">
    <property type="component" value="Unassembled WGS sequence"/>
</dbReference>
<dbReference type="RefSeq" id="WP_123523047.1">
    <property type="nucleotide sequence ID" value="NZ_JBHLWF010000014.1"/>
</dbReference>
<protein>
    <submittedName>
        <fullName evidence="1">Beta-propeller uncharacterized protein DUF5122</fullName>
    </submittedName>
</protein>
<reference evidence="1 2" key="1">
    <citation type="submission" date="2019-03" db="EMBL/GenBank/DDBJ databases">
        <title>Genomic Encyclopedia of Type Strains, Phase IV (KMG-IV): sequencing the most valuable type-strain genomes for metagenomic binning, comparative biology and taxonomic classification.</title>
        <authorList>
            <person name="Goeker M."/>
        </authorList>
    </citation>
    <scope>NUCLEOTIDE SEQUENCE [LARGE SCALE GENOMIC DNA]</scope>
    <source>
        <strain evidence="1 2">DSM 21944</strain>
    </source>
</reference>
<comment type="caution">
    <text evidence="1">The sequence shown here is derived from an EMBL/GenBank/DDBJ whole genome shotgun (WGS) entry which is preliminary data.</text>
</comment>
<dbReference type="AlphaFoldDB" id="A0A4R3LCH4"/>
<accession>A0A4R3LCH4</accession>
<dbReference type="InterPro" id="IPR013431">
    <property type="entry name" value="Delta_60_rpt"/>
</dbReference>
<gene>
    <name evidence="1" type="ORF">EDC25_11261</name>
</gene>
<organism evidence="1 2">
    <name type="scientific">Pseudofulvimonas gallinarii</name>
    <dbReference type="NCBI Taxonomy" id="634155"/>
    <lineage>
        <taxon>Bacteria</taxon>
        <taxon>Pseudomonadati</taxon>
        <taxon>Pseudomonadota</taxon>
        <taxon>Gammaproteobacteria</taxon>
        <taxon>Lysobacterales</taxon>
        <taxon>Rhodanobacteraceae</taxon>
        <taxon>Pseudofulvimonas</taxon>
    </lineage>
</organism>
<dbReference type="EMBL" id="SMAF01000012">
    <property type="protein sequence ID" value="TCS97579.1"/>
    <property type="molecule type" value="Genomic_DNA"/>
</dbReference>
<sequence length="426" mass="45905">MTGSHGILDQSFGTNGQQVISIANPDLTLVKAIGVTQDNYERFYILAKDRELANNHTFALICLRTFLGSNAPFTACPGFGNSQGMLVLYYDFAGAPGCGTSHDEPNDHFFAPDHADLANSKFYLAGAAQRHYNACSDVDMAVLRVDMNGALDTSFNGNGMRMLGVSPVVGSGNWWASAFAVAERADGRVVLGGTSGTDSDRRAVVAQFLNDGTFDTDFCPPGESTCDSPSTHRSGLRAWSGDTSASVVRAFAPTLGNGLYVARWVEVNNSVIGRLARIERSGGCSQHCNQVNLFPSPETRTVPIAMLYQPTVAPDINGQIVVTAYHYPNGAENESRVLVYRFNADLADNAIVHDFGFTTGPAPYRNDITFPAGSSSTPRNARPAVITQDRQGRFLIAGYAKYSDDDLDYGFARLQNDVIFTNGVND</sequence>